<sequence>MPKGHAPKRETKKPKKKSDTSVGITAPIVASTEVQIVRKKRKKPEEDEF</sequence>
<proteinExistence type="predicted"/>
<evidence type="ECO:0000256" key="1">
    <source>
        <dbReference type="SAM" id="MobiDB-lite"/>
    </source>
</evidence>
<evidence type="ECO:0000313" key="2">
    <source>
        <dbReference type="EMBL" id="SVD27901.1"/>
    </source>
</evidence>
<gene>
    <name evidence="2" type="ORF">METZ01_LOCUS380755</name>
</gene>
<feature type="region of interest" description="Disordered" evidence="1">
    <location>
        <begin position="1"/>
        <end position="27"/>
    </location>
</feature>
<organism evidence="2">
    <name type="scientific">marine metagenome</name>
    <dbReference type="NCBI Taxonomy" id="408172"/>
    <lineage>
        <taxon>unclassified sequences</taxon>
        <taxon>metagenomes</taxon>
        <taxon>ecological metagenomes</taxon>
    </lineage>
</organism>
<dbReference type="EMBL" id="UINC01140637">
    <property type="protein sequence ID" value="SVD27901.1"/>
    <property type="molecule type" value="Genomic_DNA"/>
</dbReference>
<accession>A0A382U2D1</accession>
<reference evidence="2" key="1">
    <citation type="submission" date="2018-05" db="EMBL/GenBank/DDBJ databases">
        <authorList>
            <person name="Lanie J.A."/>
            <person name="Ng W.-L."/>
            <person name="Kazmierczak K.M."/>
            <person name="Andrzejewski T.M."/>
            <person name="Davidsen T.M."/>
            <person name="Wayne K.J."/>
            <person name="Tettelin H."/>
            <person name="Glass J.I."/>
            <person name="Rusch D."/>
            <person name="Podicherti R."/>
            <person name="Tsui H.-C.T."/>
            <person name="Winkler M.E."/>
        </authorList>
    </citation>
    <scope>NUCLEOTIDE SEQUENCE</scope>
</reference>
<protein>
    <submittedName>
        <fullName evidence="2">Uncharacterized protein</fullName>
    </submittedName>
</protein>
<dbReference type="AlphaFoldDB" id="A0A382U2D1"/>
<name>A0A382U2D1_9ZZZZ</name>